<dbReference type="KEGG" id="bok:DM82_3103"/>
<dbReference type="Proteomes" id="UP000029424">
    <property type="component" value="Chromosome 1"/>
</dbReference>
<name>A0AAI8FNY1_9BURK</name>
<keyword evidence="1" id="KW-0472">Membrane</keyword>
<keyword evidence="1" id="KW-1133">Transmembrane helix</keyword>
<organism evidence="2 3">
    <name type="scientific">Burkholderia oklahomensis</name>
    <dbReference type="NCBI Taxonomy" id="342113"/>
    <lineage>
        <taxon>Bacteria</taxon>
        <taxon>Pseudomonadati</taxon>
        <taxon>Pseudomonadota</taxon>
        <taxon>Betaproteobacteria</taxon>
        <taxon>Burkholderiales</taxon>
        <taxon>Burkholderiaceae</taxon>
        <taxon>Burkholderia</taxon>
        <taxon>pseudomallei group</taxon>
    </lineage>
</organism>
<evidence type="ECO:0000313" key="3">
    <source>
        <dbReference type="Proteomes" id="UP000029424"/>
    </source>
</evidence>
<dbReference type="AlphaFoldDB" id="A0AAI8FNY1"/>
<accession>A0AAI8FNY1</accession>
<dbReference type="RefSeq" id="WP_232239074.1">
    <property type="nucleotide sequence ID" value="NZ_CP008726.1"/>
</dbReference>
<protein>
    <submittedName>
        <fullName evidence="2">Uncharacterized protein</fullName>
    </submittedName>
</protein>
<evidence type="ECO:0000313" key="2">
    <source>
        <dbReference type="EMBL" id="AIO67355.1"/>
    </source>
</evidence>
<keyword evidence="3" id="KW-1185">Reference proteome</keyword>
<evidence type="ECO:0000256" key="1">
    <source>
        <dbReference type="SAM" id="Phobius"/>
    </source>
</evidence>
<dbReference type="EMBL" id="CP008726">
    <property type="protein sequence ID" value="AIO67355.1"/>
    <property type="molecule type" value="Genomic_DNA"/>
</dbReference>
<reference evidence="2 3" key="1">
    <citation type="submission" date="2014-06" db="EMBL/GenBank/DDBJ databases">
        <authorList>
            <person name="Bishop-Lilly K.A."/>
            <person name="Broomall S.M."/>
            <person name="Chain P.S."/>
            <person name="Chertkov O."/>
            <person name="Coyne S.R."/>
            <person name="Daligault H.E."/>
            <person name="Davenport K.W."/>
            <person name="Erkkila T."/>
            <person name="Frey K.G."/>
            <person name="Gibbons H.S."/>
            <person name="Gu W."/>
            <person name="Jaissle J."/>
            <person name="Johnson S.L."/>
            <person name="Koroleva G.I."/>
            <person name="Ladner J.T."/>
            <person name="Lo C.-C."/>
            <person name="Minogue T.D."/>
            <person name="Munk C."/>
            <person name="Palacios G.F."/>
            <person name="Redden C.L."/>
            <person name="Rosenzweig C.N."/>
            <person name="Scholz M.B."/>
            <person name="Teshima H."/>
            <person name="Xu Y."/>
        </authorList>
    </citation>
    <scope>NUCLEOTIDE SEQUENCE [LARGE SCALE GENOMIC DNA]</scope>
    <source>
        <strain evidence="2 3">EO147</strain>
    </source>
</reference>
<gene>
    <name evidence="2" type="ORF">DM82_3103</name>
</gene>
<proteinExistence type="predicted"/>
<keyword evidence="1" id="KW-0812">Transmembrane</keyword>
<feature type="transmembrane region" description="Helical" evidence="1">
    <location>
        <begin position="90"/>
        <end position="108"/>
    </location>
</feature>
<sequence length="188" mass="19549">MIGGGVRIVVVVVANQTAIVGSGFTVCTRVDSVDIAALAVVRTTSVGARLSVAIVATQNFTVRSSAGIRIAPIVLVIAFARTSIAMRLAFGVIVPATLVSSAVLSVRIGRIRQLALARTPVPTVPTVHARRGAVRIAALRAAPVRMRAHVDARRIAHIVRTRGVAIGFGRTRPVFGPSGLGHGNLLCD</sequence>